<evidence type="ECO:0000313" key="2">
    <source>
        <dbReference type="EMBL" id="KAH0884376.1"/>
    </source>
</evidence>
<feature type="region of interest" description="Disordered" evidence="1">
    <location>
        <begin position="248"/>
        <end position="279"/>
    </location>
</feature>
<evidence type="ECO:0000256" key="1">
    <source>
        <dbReference type="SAM" id="MobiDB-lite"/>
    </source>
</evidence>
<evidence type="ECO:0000313" key="3">
    <source>
        <dbReference type="Proteomes" id="UP000824890"/>
    </source>
</evidence>
<protein>
    <submittedName>
        <fullName evidence="2">Uncharacterized protein</fullName>
    </submittedName>
</protein>
<name>A0ABQ7ZWP2_BRANA</name>
<feature type="compositionally biased region" description="Low complexity" evidence="1">
    <location>
        <begin position="248"/>
        <end position="261"/>
    </location>
</feature>
<proteinExistence type="predicted"/>
<accession>A0ABQ7ZWP2</accession>
<organism evidence="2 3">
    <name type="scientific">Brassica napus</name>
    <name type="common">Rape</name>
    <dbReference type="NCBI Taxonomy" id="3708"/>
    <lineage>
        <taxon>Eukaryota</taxon>
        <taxon>Viridiplantae</taxon>
        <taxon>Streptophyta</taxon>
        <taxon>Embryophyta</taxon>
        <taxon>Tracheophyta</taxon>
        <taxon>Spermatophyta</taxon>
        <taxon>Magnoliopsida</taxon>
        <taxon>eudicotyledons</taxon>
        <taxon>Gunneridae</taxon>
        <taxon>Pentapetalae</taxon>
        <taxon>rosids</taxon>
        <taxon>malvids</taxon>
        <taxon>Brassicales</taxon>
        <taxon>Brassicaceae</taxon>
        <taxon>Brassiceae</taxon>
        <taxon>Brassica</taxon>
    </lineage>
</organism>
<dbReference type="Proteomes" id="UP000824890">
    <property type="component" value="Unassembled WGS sequence"/>
</dbReference>
<keyword evidence="3" id="KW-1185">Reference proteome</keyword>
<dbReference type="EMBL" id="JAGKQM010000014">
    <property type="protein sequence ID" value="KAH0884376.1"/>
    <property type="molecule type" value="Genomic_DNA"/>
</dbReference>
<feature type="compositionally biased region" description="Polar residues" evidence="1">
    <location>
        <begin position="262"/>
        <end position="279"/>
    </location>
</feature>
<sequence length="377" mass="40612">MVSPVAKTPEALTPYAPSLMLHLDRSQASESLNESESLVPVESIAEVSAVNHAGSLATDSLSASPATHDASSRLIVMESPFVSKLKKSIAIEKISSTSTQVLYHPTLEAKNTQVLPSVTAPSDPTQDVSSSQFVPFLGSWAKPLFFTPHATPPDPSTPREYNPAIVGNQLAALWPSLNDEILNKQPKSKHPTRSLQLPIGKLPPPELKADGTLRFPWAARLSPQSRILFRAATPTYRLDDTQVAENTTISSSSQIQEENQTASPNLFKTSSPLVDSQSNPTTTPIMDSFPSNFIINEVHKTSVADPSTTTPQGSAFGNPSCFTMLGKVDETDIEATSSLGLTRGGKETKPPIKYQDLEWNIVRGRGKHGRHGCGSTH</sequence>
<comment type="caution">
    <text evidence="2">The sequence shown here is derived from an EMBL/GenBank/DDBJ whole genome shotgun (WGS) entry which is preliminary data.</text>
</comment>
<reference evidence="2 3" key="1">
    <citation type="submission" date="2021-05" db="EMBL/GenBank/DDBJ databases">
        <title>Genome Assembly of Synthetic Allotetraploid Brassica napus Reveals Homoeologous Exchanges between Subgenomes.</title>
        <authorList>
            <person name="Davis J.T."/>
        </authorList>
    </citation>
    <scope>NUCLEOTIDE SEQUENCE [LARGE SCALE GENOMIC DNA]</scope>
    <source>
        <strain evidence="3">cv. Da-Ae</strain>
        <tissue evidence="2">Seedling</tissue>
    </source>
</reference>
<gene>
    <name evidence="2" type="ORF">HID58_060472</name>
</gene>